<dbReference type="GO" id="GO:0003677">
    <property type="term" value="F:DNA binding"/>
    <property type="evidence" value="ECO:0007669"/>
    <property type="project" value="UniProtKB-KW"/>
</dbReference>
<dbReference type="InterPro" id="IPR037402">
    <property type="entry name" value="YidZ_PBP2"/>
</dbReference>
<dbReference type="PATRIC" id="fig|46429.4.peg.3616"/>
<dbReference type="GO" id="GO:0003700">
    <property type="term" value="F:DNA-binding transcription factor activity"/>
    <property type="evidence" value="ECO:0007669"/>
    <property type="project" value="InterPro"/>
</dbReference>
<evidence type="ECO:0000313" key="6">
    <source>
        <dbReference type="EMBL" id="KEQ52078.1"/>
    </source>
</evidence>
<dbReference type="Gene3D" id="3.40.190.10">
    <property type="entry name" value="Periplasmic binding protein-like II"/>
    <property type="match status" value="2"/>
</dbReference>
<dbReference type="EMBL" id="JFHR01000052">
    <property type="protein sequence ID" value="KEQ52078.1"/>
    <property type="molecule type" value="Genomic_DNA"/>
</dbReference>
<reference evidence="6 7" key="1">
    <citation type="submission" date="2014-02" db="EMBL/GenBank/DDBJ databases">
        <title>Whole genome sequence of Sphingobium chlorophenolicum NBRC 16172.</title>
        <authorList>
            <person name="Gan H.M."/>
            <person name="Gan H.Y."/>
            <person name="Chew T.H."/>
            <person name="Savka M.A."/>
        </authorList>
    </citation>
    <scope>NUCLEOTIDE SEQUENCE [LARGE SCALE GENOMIC DNA]</scope>
    <source>
        <strain evidence="6 7">NBRC 16172</strain>
    </source>
</reference>
<name>A0A081RA55_SPHCR</name>
<dbReference type="InterPro" id="IPR036388">
    <property type="entry name" value="WH-like_DNA-bd_sf"/>
</dbReference>
<accession>A0A081RA55</accession>
<organism evidence="6 7">
    <name type="scientific">Sphingobium chlorophenolicum</name>
    <dbReference type="NCBI Taxonomy" id="46429"/>
    <lineage>
        <taxon>Bacteria</taxon>
        <taxon>Pseudomonadati</taxon>
        <taxon>Pseudomonadota</taxon>
        <taxon>Alphaproteobacteria</taxon>
        <taxon>Sphingomonadales</taxon>
        <taxon>Sphingomonadaceae</taxon>
        <taxon>Sphingobium</taxon>
    </lineage>
</organism>
<keyword evidence="3" id="KW-0238">DNA-binding</keyword>
<dbReference type="CDD" id="cd08417">
    <property type="entry name" value="PBP2_Nitroaromatics_like"/>
    <property type="match status" value="1"/>
</dbReference>
<dbReference type="InterPro" id="IPR036390">
    <property type="entry name" value="WH_DNA-bd_sf"/>
</dbReference>
<keyword evidence="4" id="KW-0804">Transcription</keyword>
<proteinExistence type="inferred from homology"/>
<sequence>MNLRSVDLNLLVILDALLDEAHVSRAAIRLNLSQPATSASLGRLRQLFGDPLLERSEGAMRLTPVAEALRGRLKDLLADTHALLDLQPEALQSIQKVVRISTADHLAIRVADQLHGLLSQSAPGIDLVFQPYHGAPGALEALSKGAIDLSISILPTATPPITREELMREHWRVIMREGHPAAKNFDLDQWLAYPHVSVSGRGEIRAALDDKLVALGRNRRIGLVVPSFLMVAPLVRRSDFIGVIPTLSLPLDSSEDFAIFPPPIPLEEFPIHIAWHARHDADVAVQHVRATIQGLHLGGA</sequence>
<evidence type="ECO:0000256" key="4">
    <source>
        <dbReference type="ARBA" id="ARBA00023163"/>
    </source>
</evidence>
<dbReference type="Pfam" id="PF00126">
    <property type="entry name" value="HTH_1"/>
    <property type="match status" value="1"/>
</dbReference>
<feature type="domain" description="HTH lysR-type" evidence="5">
    <location>
        <begin position="6"/>
        <end position="63"/>
    </location>
</feature>
<dbReference type="PRINTS" id="PR00039">
    <property type="entry name" value="HTHLYSR"/>
</dbReference>
<evidence type="ECO:0000256" key="3">
    <source>
        <dbReference type="ARBA" id="ARBA00023125"/>
    </source>
</evidence>
<dbReference type="InterPro" id="IPR050389">
    <property type="entry name" value="LysR-type_TF"/>
</dbReference>
<dbReference type="RefSeq" id="WP_037455197.1">
    <property type="nucleotide sequence ID" value="NZ_JFHR01000052.1"/>
</dbReference>
<dbReference type="SUPFAM" id="SSF53850">
    <property type="entry name" value="Periplasmic binding protein-like II"/>
    <property type="match status" value="1"/>
</dbReference>
<dbReference type="SUPFAM" id="SSF46785">
    <property type="entry name" value="Winged helix' DNA-binding domain"/>
    <property type="match status" value="1"/>
</dbReference>
<dbReference type="AlphaFoldDB" id="A0A081RA55"/>
<comment type="similarity">
    <text evidence="1">Belongs to the LysR transcriptional regulatory family.</text>
</comment>
<comment type="caution">
    <text evidence="6">The sequence shown here is derived from an EMBL/GenBank/DDBJ whole genome shotgun (WGS) entry which is preliminary data.</text>
</comment>
<evidence type="ECO:0000256" key="2">
    <source>
        <dbReference type="ARBA" id="ARBA00023015"/>
    </source>
</evidence>
<gene>
    <name evidence="6" type="primary">mexT</name>
    <name evidence="6" type="ORF">BV95_03630</name>
</gene>
<keyword evidence="2" id="KW-0805">Transcription regulation</keyword>
<dbReference type="OrthoDB" id="8339333at2"/>
<evidence type="ECO:0000259" key="5">
    <source>
        <dbReference type="PROSITE" id="PS50931"/>
    </source>
</evidence>
<dbReference type="PANTHER" id="PTHR30118">
    <property type="entry name" value="HTH-TYPE TRANSCRIPTIONAL REGULATOR LEUO-RELATED"/>
    <property type="match status" value="1"/>
</dbReference>
<protein>
    <submittedName>
        <fullName evidence="6">MexT</fullName>
    </submittedName>
</protein>
<dbReference type="Proteomes" id="UP000028411">
    <property type="component" value="Unassembled WGS sequence"/>
</dbReference>
<dbReference type="PROSITE" id="PS50931">
    <property type="entry name" value="HTH_LYSR"/>
    <property type="match status" value="1"/>
</dbReference>
<dbReference type="InterPro" id="IPR005119">
    <property type="entry name" value="LysR_subst-bd"/>
</dbReference>
<evidence type="ECO:0000313" key="7">
    <source>
        <dbReference type="Proteomes" id="UP000028411"/>
    </source>
</evidence>
<dbReference type="PANTHER" id="PTHR30118:SF15">
    <property type="entry name" value="TRANSCRIPTIONAL REGULATORY PROTEIN"/>
    <property type="match status" value="1"/>
</dbReference>
<evidence type="ECO:0000256" key="1">
    <source>
        <dbReference type="ARBA" id="ARBA00009437"/>
    </source>
</evidence>
<dbReference type="Pfam" id="PF03466">
    <property type="entry name" value="LysR_substrate"/>
    <property type="match status" value="1"/>
</dbReference>
<dbReference type="eggNOG" id="COG0583">
    <property type="taxonomic scope" value="Bacteria"/>
</dbReference>
<dbReference type="InterPro" id="IPR000847">
    <property type="entry name" value="LysR_HTH_N"/>
</dbReference>
<dbReference type="Gene3D" id="1.10.10.10">
    <property type="entry name" value="Winged helix-like DNA-binding domain superfamily/Winged helix DNA-binding domain"/>
    <property type="match status" value="1"/>
</dbReference>